<comment type="caution">
    <text evidence="1">The sequence shown here is derived from an EMBL/GenBank/DDBJ whole genome shotgun (WGS) entry which is preliminary data.</text>
</comment>
<dbReference type="AlphaFoldDB" id="A0A5M6HWW0"/>
<dbReference type="InterPro" id="IPR012645">
    <property type="entry name" value="CHP02301"/>
</dbReference>
<evidence type="ECO:0000313" key="1">
    <source>
        <dbReference type="EMBL" id="KAA5600401.1"/>
    </source>
</evidence>
<dbReference type="OrthoDB" id="8481666at2"/>
<dbReference type="NCBIfam" id="TIGR02301">
    <property type="entry name" value="TIGR02301 family protein"/>
    <property type="match status" value="1"/>
</dbReference>
<keyword evidence="2" id="KW-1185">Reference proteome</keyword>
<sequence>MPASVPPPYEGDLLRIAEIMGALHYLRPLCGASEGQRWRNEMQALIEAEAPTEDRKETLTRGFNNGYVAFERSYRTCTPAANLAVQRYLTEGSKLAHDIVARYGN</sequence>
<name>A0A5M6HWW0_9HYPH</name>
<organism evidence="1 2">
    <name type="scientific">Blastochloris sulfoviridis</name>
    <dbReference type="NCBI Taxonomy" id="50712"/>
    <lineage>
        <taxon>Bacteria</taxon>
        <taxon>Pseudomonadati</taxon>
        <taxon>Pseudomonadota</taxon>
        <taxon>Alphaproteobacteria</taxon>
        <taxon>Hyphomicrobiales</taxon>
        <taxon>Blastochloridaceae</taxon>
        <taxon>Blastochloris</taxon>
    </lineage>
</organism>
<dbReference type="Pfam" id="PF09539">
    <property type="entry name" value="DUF2385"/>
    <property type="match status" value="1"/>
</dbReference>
<gene>
    <name evidence="1" type="ORF">F1193_10715</name>
</gene>
<accession>A0A5M6HWW0</accession>
<proteinExistence type="predicted"/>
<dbReference type="Proteomes" id="UP000323886">
    <property type="component" value="Unassembled WGS sequence"/>
</dbReference>
<evidence type="ECO:0000313" key="2">
    <source>
        <dbReference type="Proteomes" id="UP000323886"/>
    </source>
</evidence>
<dbReference type="EMBL" id="VWPL01000017">
    <property type="protein sequence ID" value="KAA5600401.1"/>
    <property type="molecule type" value="Genomic_DNA"/>
</dbReference>
<reference evidence="1 2" key="1">
    <citation type="submission" date="2019-09" db="EMBL/GenBank/DDBJ databases">
        <title>Draft Whole-Genome sequence of Blastochloris sulfoviridis DSM 729.</title>
        <authorList>
            <person name="Meyer T.E."/>
            <person name="Kyndt J.A."/>
        </authorList>
    </citation>
    <scope>NUCLEOTIDE SEQUENCE [LARGE SCALE GENOMIC DNA]</scope>
    <source>
        <strain evidence="1 2">DSM 729</strain>
    </source>
</reference>
<protein>
    <submittedName>
        <fullName evidence="1">TIGR02301 family protein</fullName>
    </submittedName>
</protein>